<dbReference type="AlphaFoldDB" id="A0A1K1SW24"/>
<organism evidence="1 2">
    <name type="scientific">Amycolatopsis australiensis</name>
    <dbReference type="NCBI Taxonomy" id="546364"/>
    <lineage>
        <taxon>Bacteria</taxon>
        <taxon>Bacillati</taxon>
        <taxon>Actinomycetota</taxon>
        <taxon>Actinomycetes</taxon>
        <taxon>Pseudonocardiales</taxon>
        <taxon>Pseudonocardiaceae</taxon>
        <taxon>Amycolatopsis</taxon>
    </lineage>
</organism>
<protein>
    <submittedName>
        <fullName evidence="1">Uncharacterized protein</fullName>
    </submittedName>
</protein>
<evidence type="ECO:0000313" key="2">
    <source>
        <dbReference type="Proteomes" id="UP000182740"/>
    </source>
</evidence>
<evidence type="ECO:0000313" key="1">
    <source>
        <dbReference type="EMBL" id="SFW88592.1"/>
    </source>
</evidence>
<sequence>MEIGGHELQVQKVGHNSVTLLSNGVSISLVQGMNVDFLGYHLRLGQVNGGEANLEVVRD</sequence>
<dbReference type="EMBL" id="FPJG01000006">
    <property type="protein sequence ID" value="SFW88592.1"/>
    <property type="molecule type" value="Genomic_DNA"/>
</dbReference>
<accession>A0A1K1SW24</accession>
<proteinExistence type="predicted"/>
<dbReference type="Proteomes" id="UP000182740">
    <property type="component" value="Unassembled WGS sequence"/>
</dbReference>
<name>A0A1K1SW24_9PSEU</name>
<keyword evidence="2" id="KW-1185">Reference proteome</keyword>
<gene>
    <name evidence="1" type="ORF">SAMN04489730_7006</name>
</gene>
<reference evidence="2" key="1">
    <citation type="submission" date="2016-11" db="EMBL/GenBank/DDBJ databases">
        <authorList>
            <person name="Varghese N."/>
            <person name="Submissions S."/>
        </authorList>
    </citation>
    <scope>NUCLEOTIDE SEQUENCE [LARGE SCALE GENOMIC DNA]</scope>
    <source>
        <strain evidence="2">DSM 44671</strain>
    </source>
</reference>